<dbReference type="InterPro" id="IPR036188">
    <property type="entry name" value="FAD/NAD-bd_sf"/>
</dbReference>
<dbReference type="SUPFAM" id="SSF51905">
    <property type="entry name" value="FAD/NAD(P)-binding domain"/>
    <property type="match status" value="1"/>
</dbReference>
<protein>
    <submittedName>
        <fullName evidence="3">FAD-dependent oxidoreductase</fullName>
    </submittedName>
</protein>
<feature type="domain" description="FAD dependent oxidoreductase" evidence="2">
    <location>
        <begin position="39"/>
        <end position="396"/>
    </location>
</feature>
<dbReference type="Proteomes" id="UP000033588">
    <property type="component" value="Unassembled WGS sequence"/>
</dbReference>
<dbReference type="Pfam" id="PF01266">
    <property type="entry name" value="DAO"/>
    <property type="match status" value="1"/>
</dbReference>
<dbReference type="EMBL" id="LACC01000026">
    <property type="protein sequence ID" value="KJZ43026.1"/>
    <property type="molecule type" value="Genomic_DNA"/>
</dbReference>
<reference evidence="3 4" key="1">
    <citation type="submission" date="2015-03" db="EMBL/GenBank/DDBJ databases">
        <title>Comparative genomics of Pseudomonas insights into diversity of traits involved in vanlence and defense.</title>
        <authorList>
            <person name="Qin Y."/>
        </authorList>
    </citation>
    <scope>NUCLEOTIDE SEQUENCE [LARGE SCALE GENOMIC DNA]</scope>
    <source>
        <strain evidence="3 4">C8</strain>
    </source>
</reference>
<organism evidence="3 4">
    <name type="scientific">Pseudomonas fluorescens</name>
    <dbReference type="NCBI Taxonomy" id="294"/>
    <lineage>
        <taxon>Bacteria</taxon>
        <taxon>Pseudomonadati</taxon>
        <taxon>Pseudomonadota</taxon>
        <taxon>Gammaproteobacteria</taxon>
        <taxon>Pseudomonadales</taxon>
        <taxon>Pseudomonadaceae</taxon>
        <taxon>Pseudomonas</taxon>
    </lineage>
</organism>
<sequence length="465" mass="51125">MNAPPRLDSLDHVLPHPFWQDTVTPPPAAPSVAGTVQCDLAVVGGGFTGLWTALLARQRNPGLSIAIIEARRCGGEASGRNGGFCAPSISHGVSNALKRWPDEAEQLIRLGRQNLDELAADLQRFGMHVEFERQGKLNVASQPWQVDGLRSMQRNYARFGIDCQWLEGSELAQKLDSPTYAAGLFEPNYALLNPAKMAAELRRVCLEQGIQLFENSPVLQLNADKDNLHLRTESGEVTAGKVALATNIAPPLLGHLASSVIPVYDYSLVSEPLSDAQLQAIGWTGRYGIADAGNQFHYLRKTADNRILWAGFDAIYHFGGRRDEALTQRPQSFQRLAEQFHQTFPALGDVRFSHAWGGIIDTSARTTMFTGCEHQGRVAYALGFTGQGVSASRFAALNMLDLLAGERTERTELLMTSKAPFRFPPEPLRYVGVKLAQRSLAREDRDGHRDLLLKTFDAFGIGFDS</sequence>
<keyword evidence="1" id="KW-0560">Oxidoreductase</keyword>
<evidence type="ECO:0000313" key="3">
    <source>
        <dbReference type="EMBL" id="KJZ43026.1"/>
    </source>
</evidence>
<dbReference type="RefSeq" id="WP_046042468.1">
    <property type="nucleotide sequence ID" value="NZ_LACC01000026.1"/>
</dbReference>
<proteinExistence type="predicted"/>
<dbReference type="Gene3D" id="3.30.9.10">
    <property type="entry name" value="D-Amino Acid Oxidase, subunit A, domain 2"/>
    <property type="match status" value="1"/>
</dbReference>
<dbReference type="AlphaFoldDB" id="A0A0F4TF12"/>
<evidence type="ECO:0000259" key="2">
    <source>
        <dbReference type="Pfam" id="PF01266"/>
    </source>
</evidence>
<name>A0A0F4TF12_PSEFL</name>
<dbReference type="OrthoDB" id="311718at2"/>
<gene>
    <name evidence="3" type="ORF">VC35_21560</name>
</gene>
<evidence type="ECO:0000313" key="4">
    <source>
        <dbReference type="Proteomes" id="UP000033588"/>
    </source>
</evidence>
<comment type="caution">
    <text evidence="3">The sequence shown here is derived from an EMBL/GenBank/DDBJ whole genome shotgun (WGS) entry which is preliminary data.</text>
</comment>
<dbReference type="GO" id="GO:0016491">
    <property type="term" value="F:oxidoreductase activity"/>
    <property type="evidence" value="ECO:0007669"/>
    <property type="project" value="UniProtKB-KW"/>
</dbReference>
<evidence type="ECO:0000256" key="1">
    <source>
        <dbReference type="ARBA" id="ARBA00023002"/>
    </source>
</evidence>
<dbReference type="InterPro" id="IPR006076">
    <property type="entry name" value="FAD-dep_OxRdtase"/>
</dbReference>
<dbReference type="PATRIC" id="fig|294.132.peg.3506"/>
<dbReference type="PANTHER" id="PTHR13847:SF281">
    <property type="entry name" value="FAD DEPENDENT OXIDOREDUCTASE DOMAIN-CONTAINING PROTEIN"/>
    <property type="match status" value="1"/>
</dbReference>
<dbReference type="PANTHER" id="PTHR13847">
    <property type="entry name" value="SARCOSINE DEHYDROGENASE-RELATED"/>
    <property type="match status" value="1"/>
</dbReference>
<accession>A0A0F4TF12</accession>
<dbReference type="GO" id="GO:0005737">
    <property type="term" value="C:cytoplasm"/>
    <property type="evidence" value="ECO:0007669"/>
    <property type="project" value="TreeGrafter"/>
</dbReference>
<dbReference type="Gene3D" id="3.50.50.60">
    <property type="entry name" value="FAD/NAD(P)-binding domain"/>
    <property type="match status" value="1"/>
</dbReference>